<organism evidence="4 5">
    <name type="scientific">Ancylobacter defluvii</name>
    <dbReference type="NCBI Taxonomy" id="1282440"/>
    <lineage>
        <taxon>Bacteria</taxon>
        <taxon>Pseudomonadati</taxon>
        <taxon>Pseudomonadota</taxon>
        <taxon>Alphaproteobacteria</taxon>
        <taxon>Hyphomicrobiales</taxon>
        <taxon>Xanthobacteraceae</taxon>
        <taxon>Ancylobacter</taxon>
    </lineage>
</organism>
<name>A0A9W6JU82_9HYPH</name>
<proteinExistence type="inferred from homology"/>
<reference evidence="4" key="2">
    <citation type="submission" date="2023-01" db="EMBL/GenBank/DDBJ databases">
        <authorList>
            <person name="Sun Q."/>
            <person name="Evtushenko L."/>
        </authorList>
    </citation>
    <scope>NUCLEOTIDE SEQUENCE</scope>
    <source>
        <strain evidence="4">VKM B-2789</strain>
    </source>
</reference>
<protein>
    <submittedName>
        <fullName evidence="4">Fe-S cluster assembly protein SufB</fullName>
    </submittedName>
</protein>
<accession>A0A9W6JU82</accession>
<dbReference type="RefSeq" id="WP_213363248.1">
    <property type="nucleotide sequence ID" value="NZ_BSFM01000003.1"/>
</dbReference>
<dbReference type="Pfam" id="PF01458">
    <property type="entry name" value="SUFBD_core"/>
    <property type="match status" value="1"/>
</dbReference>
<reference evidence="4" key="1">
    <citation type="journal article" date="2014" name="Int. J. Syst. Evol. Microbiol.">
        <title>Complete genome sequence of Corynebacterium casei LMG S-19264T (=DSM 44701T), isolated from a smear-ripened cheese.</title>
        <authorList>
            <consortium name="US DOE Joint Genome Institute (JGI-PGF)"/>
            <person name="Walter F."/>
            <person name="Albersmeier A."/>
            <person name="Kalinowski J."/>
            <person name="Ruckert C."/>
        </authorList>
    </citation>
    <scope>NUCLEOTIDE SEQUENCE</scope>
    <source>
        <strain evidence="4">VKM B-2789</strain>
    </source>
</reference>
<dbReference type="Pfam" id="PF19295">
    <property type="entry name" value="SufBD_N"/>
    <property type="match status" value="1"/>
</dbReference>
<dbReference type="PANTHER" id="PTHR30508:SF1">
    <property type="entry name" value="UPF0051 PROTEIN ABCI8, CHLOROPLASTIC-RELATED"/>
    <property type="match status" value="1"/>
</dbReference>
<dbReference type="EMBL" id="BSFM01000003">
    <property type="protein sequence ID" value="GLK82623.1"/>
    <property type="molecule type" value="Genomic_DNA"/>
</dbReference>
<dbReference type="PANTHER" id="PTHR30508">
    <property type="entry name" value="FES CLUSTER ASSEMBLY PROTEIN SUF"/>
    <property type="match status" value="1"/>
</dbReference>
<evidence type="ECO:0000259" key="3">
    <source>
        <dbReference type="Pfam" id="PF19295"/>
    </source>
</evidence>
<comment type="caution">
    <text evidence="4">The sequence shown here is derived from an EMBL/GenBank/DDBJ whole genome shotgun (WGS) entry which is preliminary data.</text>
</comment>
<dbReference type="InterPro" id="IPR037284">
    <property type="entry name" value="SUF_FeS_clus_asmbl_SufBD_sf"/>
</dbReference>
<dbReference type="GO" id="GO:0016226">
    <property type="term" value="P:iron-sulfur cluster assembly"/>
    <property type="evidence" value="ECO:0007669"/>
    <property type="project" value="InterPro"/>
</dbReference>
<dbReference type="InterPro" id="IPR045595">
    <property type="entry name" value="SufBD_N"/>
</dbReference>
<dbReference type="InterPro" id="IPR000825">
    <property type="entry name" value="SUF_FeS_clus_asmbl_SufBD_core"/>
</dbReference>
<dbReference type="InterPro" id="IPR055346">
    <property type="entry name" value="Fe-S_cluster_assembly_SufBD"/>
</dbReference>
<dbReference type="NCBIfam" id="TIGR01980">
    <property type="entry name" value="sufB"/>
    <property type="match status" value="1"/>
</dbReference>
<dbReference type="NCBIfam" id="NF008773">
    <property type="entry name" value="PRK11814.1"/>
    <property type="match status" value="1"/>
</dbReference>
<evidence type="ECO:0000256" key="1">
    <source>
        <dbReference type="ARBA" id="ARBA00043967"/>
    </source>
</evidence>
<evidence type="ECO:0000313" key="5">
    <source>
        <dbReference type="Proteomes" id="UP001143330"/>
    </source>
</evidence>
<evidence type="ECO:0000313" key="4">
    <source>
        <dbReference type="EMBL" id="GLK82623.1"/>
    </source>
</evidence>
<comment type="similarity">
    <text evidence="1">Belongs to the iron-sulfur cluster assembly SufBD family.</text>
</comment>
<gene>
    <name evidence="4" type="ORF">GCM10017653_06920</name>
</gene>
<dbReference type="SUPFAM" id="SSF101960">
    <property type="entry name" value="Stabilizer of iron transporter SufD"/>
    <property type="match status" value="1"/>
</dbReference>
<evidence type="ECO:0000259" key="2">
    <source>
        <dbReference type="Pfam" id="PF01458"/>
    </source>
</evidence>
<sequence>MPAVQETVEQVRSIDVDQYKYGFFTDIESEKAPKGLDEDTVRFISAKKNEPEWLLEWRLDAFRRWQTMQEPKWARVDYPAIPYQELYYYSAPKQKAGPKSIDEIDPEILATYEKLGIPLRERDALLGIESTGGSRVAVDAVFDSVSVATTFKEELAKAGVIFMPISEAVREHPELVKKYLGSVVPVTDNFFATLNSAVFSDGSFVYVPKGVRCPMELSTYFRINERNTGQFERTLIIADEGSYVSYLEGCTAPMRDENQLHAAVVELVALADAEIKYSTVQNWYPGDSQGKGGIFNFVTKRGDCRGDRSKISWTQVETGSAITWKYPSCILRGDNSQGEFYSIAISNGRQQVDSGTKMIHLGKNTSSRIISKGIAAGRSDNTYRGLVSAHRKATGARNFTNCDSLLIGDQCGAHTVPYIESKNSSAHFEHEATTSKISEDQLFYCRQRGLDPEEATALIVNGFVKDVLQQLPMEFAVEAQKLISVSLEGSVG</sequence>
<dbReference type="InterPro" id="IPR010231">
    <property type="entry name" value="SUF_FeS_clus_asmbl_SufB"/>
</dbReference>
<keyword evidence="5" id="KW-1185">Reference proteome</keyword>
<dbReference type="Proteomes" id="UP001143330">
    <property type="component" value="Unassembled WGS sequence"/>
</dbReference>
<dbReference type="AlphaFoldDB" id="A0A9W6JU82"/>
<feature type="domain" description="SUF system FeS cluster assembly SufBD core" evidence="2">
    <location>
        <begin position="221"/>
        <end position="463"/>
    </location>
</feature>
<feature type="domain" description="SUF system FeS cluster assembly SufBD N-terminal" evidence="3">
    <location>
        <begin position="152"/>
        <end position="213"/>
    </location>
</feature>